<evidence type="ECO:0000256" key="1">
    <source>
        <dbReference type="SAM" id="MobiDB-lite"/>
    </source>
</evidence>
<name>A0A0M0J7A7_9EUKA</name>
<evidence type="ECO:0000256" key="2">
    <source>
        <dbReference type="SAM" id="Phobius"/>
    </source>
</evidence>
<proteinExistence type="predicted"/>
<dbReference type="AlphaFoldDB" id="A0A0M0J7A7"/>
<dbReference type="EMBL" id="JWZX01003297">
    <property type="protein sequence ID" value="KOO22242.1"/>
    <property type="molecule type" value="Genomic_DNA"/>
</dbReference>
<keyword evidence="2" id="KW-1133">Transmembrane helix</keyword>
<protein>
    <submittedName>
        <fullName evidence="3">Uncharacterized protein</fullName>
    </submittedName>
</protein>
<gene>
    <name evidence="3" type="ORF">Ctob_006375</name>
</gene>
<feature type="region of interest" description="Disordered" evidence="1">
    <location>
        <begin position="61"/>
        <end position="90"/>
    </location>
</feature>
<keyword evidence="4" id="KW-1185">Reference proteome</keyword>
<keyword evidence="2" id="KW-0472">Membrane</keyword>
<evidence type="ECO:0000313" key="4">
    <source>
        <dbReference type="Proteomes" id="UP000037460"/>
    </source>
</evidence>
<organism evidence="3 4">
    <name type="scientific">Chrysochromulina tobinii</name>
    <dbReference type="NCBI Taxonomy" id="1460289"/>
    <lineage>
        <taxon>Eukaryota</taxon>
        <taxon>Haptista</taxon>
        <taxon>Haptophyta</taxon>
        <taxon>Prymnesiophyceae</taxon>
        <taxon>Prymnesiales</taxon>
        <taxon>Chrysochromulinaceae</taxon>
        <taxon>Chrysochromulina</taxon>
    </lineage>
</organism>
<keyword evidence="2" id="KW-0812">Transmembrane</keyword>
<comment type="caution">
    <text evidence="3">The sequence shown here is derived from an EMBL/GenBank/DDBJ whole genome shotgun (WGS) entry which is preliminary data.</text>
</comment>
<dbReference type="Proteomes" id="UP000037460">
    <property type="component" value="Unassembled WGS sequence"/>
</dbReference>
<reference evidence="4" key="1">
    <citation type="journal article" date="2015" name="PLoS Genet.">
        <title>Genome Sequence and Transcriptome Analyses of Chrysochromulina tobin: Metabolic Tools for Enhanced Algal Fitness in the Prominent Order Prymnesiales (Haptophyceae).</title>
        <authorList>
            <person name="Hovde B.T."/>
            <person name="Deodato C.R."/>
            <person name="Hunsperger H.M."/>
            <person name="Ryken S.A."/>
            <person name="Yost W."/>
            <person name="Jha R.K."/>
            <person name="Patterson J."/>
            <person name="Monnat R.J. Jr."/>
            <person name="Barlow S.B."/>
            <person name="Starkenburg S.R."/>
            <person name="Cattolico R.A."/>
        </authorList>
    </citation>
    <scope>NUCLEOTIDE SEQUENCE</scope>
    <source>
        <strain evidence="4">CCMP291</strain>
    </source>
</reference>
<feature type="transmembrane region" description="Helical" evidence="2">
    <location>
        <begin position="17"/>
        <end position="42"/>
    </location>
</feature>
<accession>A0A0M0J7A7</accession>
<evidence type="ECO:0000313" key="3">
    <source>
        <dbReference type="EMBL" id="KOO22242.1"/>
    </source>
</evidence>
<sequence>MSSKKDTANLGIGEEQLLVIGLCIIGGVVATVLLVVLFDWLYRRNAPPVVRIELDVESAGAPQDDSVHEDTSAGKAFTGRRLPKTRPSGAIVPGATGRTRLVHRL</sequence>